<protein>
    <recommendedName>
        <fullName evidence="6">Glycosyl hydrolase family 95 N-terminal domain-containing protein</fullName>
    </recommendedName>
</protein>
<keyword evidence="1" id="KW-0732">Signal</keyword>
<feature type="signal peptide" evidence="1">
    <location>
        <begin position="1"/>
        <end position="28"/>
    </location>
</feature>
<dbReference type="Pfam" id="PF21307">
    <property type="entry name" value="Glyco_hydro_95_C"/>
    <property type="match status" value="1"/>
</dbReference>
<reference evidence="4 5" key="1">
    <citation type="submission" date="2019-04" db="EMBL/GenBank/DDBJ databases">
        <authorList>
            <person name="Van Vliet M D."/>
        </authorList>
    </citation>
    <scope>NUCLEOTIDE SEQUENCE [LARGE SCALE GENOMIC DNA]</scope>
    <source>
        <strain evidence="4 5">F21</strain>
    </source>
</reference>
<dbReference type="PANTHER" id="PTHR31084">
    <property type="entry name" value="ALPHA-L-FUCOSIDASE 2"/>
    <property type="match status" value="1"/>
</dbReference>
<sequence length="757" mass="84559">MTVLIKKNARVLQRCVAGLSLLAVSASAAPADHKATISKHDFIWDSIPTTRETGSFIGNGMLGASIWASKGETLRWELGRNDVYLTGPGLSSRTLIGKLLLKPKGTPKSSTMHQSLYTAEVSSRIETDQGVIHSRSIIPYDKMVGLVEFRVEGKEKVSVDFSQLPCILPGVLRDAIKTLGPKFGLKKHPVRDFSAPVYDPIVEELKKDRKASPHPESTRGKTKGVEWVVQPYKDGGGFVVAWGLKETGKRSSLMAYTLLPYREGAPNSDEAVQMIHNAWSEAFDAQVKRHQSWWKQYYAKSYVSLPDEVIEGYYWRQIYKIGAATRSDGVVLDELGPWPGASAWVRVWNNLNIQIAYLCPLTANHLELCEPFINLFNSNHQILRDAVPTEWKANGAMGLGRMQDVYGYTSFRKEFGNLPWALHDYWLYCRYSGNEELMKNQLFTLLKGSANLSINALTMKDDGFYHFPKDISPEYPGKNGNAMVEDSHYAISTLMWNLKILQHLNEKFNLSDPQAARWSEVQAKLSPLPIDETGLMVGSDTPFIQGHRHYSHLLAFFPLCVIDPESPEGAALFEKSVDNWASYWPTGRNFFSVSGEAAMRAWLRDGDAAAEILDYGIPNKLTPNTHFAGAGVAIESALSGMWSVGEMLLQSWSFDPSEYCIRILPAIPESWKDVRFDNLRAEGAFLVSAQKKEGQLKSVRIVSEAGHPCRVEVPFSGTFKLFVDGKKKPAQTSRNNHGDQVFNLQLEKGQTAILVSE</sequence>
<keyword evidence="5" id="KW-1185">Reference proteome</keyword>
<dbReference type="AlphaFoldDB" id="A0A6C2UER6"/>
<dbReference type="GO" id="GO:0005975">
    <property type="term" value="P:carbohydrate metabolic process"/>
    <property type="evidence" value="ECO:0007669"/>
    <property type="project" value="InterPro"/>
</dbReference>
<organism evidence="4 5">
    <name type="scientific">Pontiella sulfatireligans</name>
    <dbReference type="NCBI Taxonomy" id="2750658"/>
    <lineage>
        <taxon>Bacteria</taxon>
        <taxon>Pseudomonadati</taxon>
        <taxon>Kiritimatiellota</taxon>
        <taxon>Kiritimatiellia</taxon>
        <taxon>Kiritimatiellales</taxon>
        <taxon>Pontiellaceae</taxon>
        <taxon>Pontiella</taxon>
    </lineage>
</organism>
<feature type="chain" id="PRO_5025454400" description="Glycosyl hydrolase family 95 N-terminal domain-containing protein" evidence="1">
    <location>
        <begin position="29"/>
        <end position="757"/>
    </location>
</feature>
<evidence type="ECO:0000256" key="1">
    <source>
        <dbReference type="SAM" id="SignalP"/>
    </source>
</evidence>
<proteinExistence type="predicted"/>
<name>A0A6C2UER6_9BACT</name>
<dbReference type="InterPro" id="IPR049053">
    <property type="entry name" value="AFCA-like_C"/>
</dbReference>
<evidence type="ECO:0000313" key="5">
    <source>
        <dbReference type="Proteomes" id="UP000346198"/>
    </source>
</evidence>
<dbReference type="Proteomes" id="UP000346198">
    <property type="component" value="Unassembled WGS sequence"/>
</dbReference>
<gene>
    <name evidence="4" type="ORF">SCARR_00077</name>
</gene>
<feature type="domain" description="Glycosyl hydrolase family 95 catalytic" evidence="3">
    <location>
        <begin position="347"/>
        <end position="648"/>
    </location>
</feature>
<dbReference type="SUPFAM" id="SSF48208">
    <property type="entry name" value="Six-hairpin glycosidases"/>
    <property type="match status" value="1"/>
</dbReference>
<accession>A0A6C2UER6</accession>
<evidence type="ECO:0008006" key="6">
    <source>
        <dbReference type="Google" id="ProtNLM"/>
    </source>
</evidence>
<dbReference type="GO" id="GO:0004560">
    <property type="term" value="F:alpha-L-fucosidase activity"/>
    <property type="evidence" value="ECO:0007669"/>
    <property type="project" value="TreeGrafter"/>
</dbReference>
<dbReference type="EMBL" id="CAAHFH010000001">
    <property type="protein sequence ID" value="VGO18027.1"/>
    <property type="molecule type" value="Genomic_DNA"/>
</dbReference>
<dbReference type="Pfam" id="PF22124">
    <property type="entry name" value="Glyco_hydro_95_cat"/>
    <property type="match status" value="1"/>
</dbReference>
<evidence type="ECO:0000259" key="2">
    <source>
        <dbReference type="Pfam" id="PF21307"/>
    </source>
</evidence>
<evidence type="ECO:0000313" key="4">
    <source>
        <dbReference type="EMBL" id="VGO18027.1"/>
    </source>
</evidence>
<dbReference type="InterPro" id="IPR054363">
    <property type="entry name" value="GH95_cat"/>
</dbReference>
<feature type="domain" description="Alpha fucosidase A-like C-terminal" evidence="2">
    <location>
        <begin position="660"/>
        <end position="751"/>
    </location>
</feature>
<evidence type="ECO:0000259" key="3">
    <source>
        <dbReference type="Pfam" id="PF22124"/>
    </source>
</evidence>
<dbReference type="InterPro" id="IPR012341">
    <property type="entry name" value="6hp_glycosidase-like_sf"/>
</dbReference>
<dbReference type="PANTHER" id="PTHR31084:SF0">
    <property type="entry name" value="ALPHA-L-FUCOSIDASE 2"/>
    <property type="match status" value="1"/>
</dbReference>
<dbReference type="Gene3D" id="1.50.10.10">
    <property type="match status" value="1"/>
</dbReference>
<dbReference type="InterPro" id="IPR008928">
    <property type="entry name" value="6-hairpin_glycosidase_sf"/>
</dbReference>